<evidence type="ECO:0000256" key="2">
    <source>
        <dbReference type="ARBA" id="ARBA00022448"/>
    </source>
</evidence>
<dbReference type="Pfam" id="PF00528">
    <property type="entry name" value="BPD_transp_1"/>
    <property type="match status" value="1"/>
</dbReference>
<name>A0A1H1YZP8_9ACTN</name>
<keyword evidence="9" id="KW-0762">Sugar transport</keyword>
<dbReference type="RefSeq" id="WP_197679845.1">
    <property type="nucleotide sequence ID" value="NZ_LT629772.1"/>
</dbReference>
<evidence type="ECO:0000256" key="7">
    <source>
        <dbReference type="RuleBase" id="RU363032"/>
    </source>
</evidence>
<keyword evidence="4 7" id="KW-0812">Transmembrane</keyword>
<keyword evidence="6 7" id="KW-0472">Membrane</keyword>
<dbReference type="InterPro" id="IPR000515">
    <property type="entry name" value="MetI-like"/>
</dbReference>
<evidence type="ECO:0000256" key="1">
    <source>
        <dbReference type="ARBA" id="ARBA00004651"/>
    </source>
</evidence>
<dbReference type="SUPFAM" id="SSF161098">
    <property type="entry name" value="MetI-like"/>
    <property type="match status" value="1"/>
</dbReference>
<dbReference type="EMBL" id="LT629772">
    <property type="protein sequence ID" value="SDT26883.1"/>
    <property type="molecule type" value="Genomic_DNA"/>
</dbReference>
<feature type="domain" description="ABC transmembrane type-1" evidence="8">
    <location>
        <begin position="86"/>
        <end position="282"/>
    </location>
</feature>
<sequence>MTAAVPTYLAGKDPAARRRSAVLPTVFMIIVVIYCATPLLWLLVSATKSNDGLFNSFGFWFADDVQPGRNLHDLFAYKDGIFIRWMLNTLLYSAVSAGLAAIFATIAGYTFSLFTFKGKNLCYVLILGSIMVPTTALAIPTYALFTQVGIVDTPTAVILPSLLSPFGFFLIKVYADSSISRSVVESARIDGASELRIFVSIAFRILMPAFVTVLLFAIVTAWNNYFVPLVMLNTEKLYTVVVGLAQINATANAGGGAQPLFNLVTIGSLVAIVPPIIAFILLQRYWESGLSSGSVNE</sequence>
<dbReference type="AlphaFoldDB" id="A0A1H1YZP8"/>
<keyword evidence="10" id="KW-1185">Reference proteome</keyword>
<evidence type="ECO:0000256" key="5">
    <source>
        <dbReference type="ARBA" id="ARBA00022989"/>
    </source>
</evidence>
<feature type="transmembrane region" description="Helical" evidence="7">
    <location>
        <begin position="90"/>
        <end position="114"/>
    </location>
</feature>
<dbReference type="CDD" id="cd06261">
    <property type="entry name" value="TM_PBP2"/>
    <property type="match status" value="1"/>
</dbReference>
<keyword evidence="2 7" id="KW-0813">Transport</keyword>
<evidence type="ECO:0000256" key="3">
    <source>
        <dbReference type="ARBA" id="ARBA00022475"/>
    </source>
</evidence>
<accession>A0A1H1YZP8</accession>
<comment type="similarity">
    <text evidence="7">Belongs to the binding-protein-dependent transport system permease family.</text>
</comment>
<feature type="transmembrane region" description="Helical" evidence="7">
    <location>
        <begin position="260"/>
        <end position="282"/>
    </location>
</feature>
<evidence type="ECO:0000256" key="6">
    <source>
        <dbReference type="ARBA" id="ARBA00023136"/>
    </source>
</evidence>
<dbReference type="InterPro" id="IPR035906">
    <property type="entry name" value="MetI-like_sf"/>
</dbReference>
<gene>
    <name evidence="9" type="ORF">SAMN04489812_4885</name>
</gene>
<comment type="subcellular location">
    <subcellularLocation>
        <location evidence="1 7">Cell membrane</location>
        <topology evidence="1 7">Multi-pass membrane protein</topology>
    </subcellularLocation>
</comment>
<dbReference type="Gene3D" id="1.10.3720.10">
    <property type="entry name" value="MetI-like"/>
    <property type="match status" value="1"/>
</dbReference>
<feature type="transmembrane region" description="Helical" evidence="7">
    <location>
        <begin position="157"/>
        <end position="175"/>
    </location>
</feature>
<keyword evidence="3" id="KW-1003">Cell membrane</keyword>
<dbReference type="PROSITE" id="PS50928">
    <property type="entry name" value="ABC_TM1"/>
    <property type="match status" value="1"/>
</dbReference>
<reference evidence="9 10" key="1">
    <citation type="submission" date="2016-10" db="EMBL/GenBank/DDBJ databases">
        <authorList>
            <person name="de Groot N.N."/>
        </authorList>
    </citation>
    <scope>NUCLEOTIDE SEQUENCE [LARGE SCALE GENOMIC DNA]</scope>
    <source>
        <strain evidence="9 10">DSM 21800</strain>
    </source>
</reference>
<dbReference type="GO" id="GO:0055085">
    <property type="term" value="P:transmembrane transport"/>
    <property type="evidence" value="ECO:0007669"/>
    <property type="project" value="InterPro"/>
</dbReference>
<dbReference type="Proteomes" id="UP000199103">
    <property type="component" value="Chromosome I"/>
</dbReference>
<protein>
    <submittedName>
        <fullName evidence="9">Multiple sugar transport system permease protein</fullName>
    </submittedName>
</protein>
<feature type="transmembrane region" description="Helical" evidence="7">
    <location>
        <begin position="195"/>
        <end position="222"/>
    </location>
</feature>
<evidence type="ECO:0000313" key="9">
    <source>
        <dbReference type="EMBL" id="SDT26883.1"/>
    </source>
</evidence>
<evidence type="ECO:0000256" key="4">
    <source>
        <dbReference type="ARBA" id="ARBA00022692"/>
    </source>
</evidence>
<organism evidence="9 10">
    <name type="scientific">Microlunatus soli</name>
    <dbReference type="NCBI Taxonomy" id="630515"/>
    <lineage>
        <taxon>Bacteria</taxon>
        <taxon>Bacillati</taxon>
        <taxon>Actinomycetota</taxon>
        <taxon>Actinomycetes</taxon>
        <taxon>Propionibacteriales</taxon>
        <taxon>Propionibacteriaceae</taxon>
        <taxon>Microlunatus</taxon>
    </lineage>
</organism>
<evidence type="ECO:0000259" key="8">
    <source>
        <dbReference type="PROSITE" id="PS50928"/>
    </source>
</evidence>
<feature type="transmembrane region" description="Helical" evidence="7">
    <location>
        <begin position="21"/>
        <end position="44"/>
    </location>
</feature>
<evidence type="ECO:0000313" key="10">
    <source>
        <dbReference type="Proteomes" id="UP000199103"/>
    </source>
</evidence>
<keyword evidence="5 7" id="KW-1133">Transmembrane helix</keyword>
<dbReference type="PANTHER" id="PTHR43744">
    <property type="entry name" value="ABC TRANSPORTER PERMEASE PROTEIN MG189-RELATED-RELATED"/>
    <property type="match status" value="1"/>
</dbReference>
<dbReference type="STRING" id="630515.SAMN04489812_4885"/>
<feature type="transmembrane region" description="Helical" evidence="7">
    <location>
        <begin position="121"/>
        <end position="145"/>
    </location>
</feature>
<dbReference type="GO" id="GO:0005886">
    <property type="term" value="C:plasma membrane"/>
    <property type="evidence" value="ECO:0007669"/>
    <property type="project" value="UniProtKB-SubCell"/>
</dbReference>
<dbReference type="PANTHER" id="PTHR43744:SF12">
    <property type="entry name" value="ABC TRANSPORTER PERMEASE PROTEIN MG189-RELATED"/>
    <property type="match status" value="1"/>
</dbReference>
<proteinExistence type="inferred from homology"/>